<dbReference type="PANTHER" id="PTHR33048:SF92">
    <property type="entry name" value="INTEGRAL MEMBRANE PROTEIN"/>
    <property type="match status" value="1"/>
</dbReference>
<dbReference type="InterPro" id="IPR052337">
    <property type="entry name" value="SAT4-like"/>
</dbReference>
<feature type="transmembrane region" description="Helical" evidence="6">
    <location>
        <begin position="240"/>
        <end position="261"/>
    </location>
</feature>
<evidence type="ECO:0000256" key="4">
    <source>
        <dbReference type="ARBA" id="ARBA00023136"/>
    </source>
</evidence>
<organism evidence="8 9">
    <name type="scientific">Pseudopithomyces chartarum</name>
    <dbReference type="NCBI Taxonomy" id="1892770"/>
    <lineage>
        <taxon>Eukaryota</taxon>
        <taxon>Fungi</taxon>
        <taxon>Dikarya</taxon>
        <taxon>Ascomycota</taxon>
        <taxon>Pezizomycotina</taxon>
        <taxon>Dothideomycetes</taxon>
        <taxon>Pleosporomycetidae</taxon>
        <taxon>Pleosporales</taxon>
        <taxon>Massarineae</taxon>
        <taxon>Didymosphaeriaceae</taxon>
        <taxon>Pseudopithomyces</taxon>
    </lineage>
</organism>
<proteinExistence type="inferred from homology"/>
<feature type="transmembrane region" description="Helical" evidence="6">
    <location>
        <begin position="175"/>
        <end position="195"/>
    </location>
</feature>
<comment type="caution">
    <text evidence="8">The sequence shown here is derived from an EMBL/GenBank/DDBJ whole genome shotgun (WGS) entry which is preliminary data.</text>
</comment>
<evidence type="ECO:0000256" key="5">
    <source>
        <dbReference type="ARBA" id="ARBA00038359"/>
    </source>
</evidence>
<keyword evidence="4 6" id="KW-0472">Membrane</keyword>
<feature type="transmembrane region" description="Helical" evidence="6">
    <location>
        <begin position="15"/>
        <end position="37"/>
    </location>
</feature>
<dbReference type="GO" id="GO:0016020">
    <property type="term" value="C:membrane"/>
    <property type="evidence" value="ECO:0007669"/>
    <property type="project" value="UniProtKB-SubCell"/>
</dbReference>
<evidence type="ECO:0000256" key="6">
    <source>
        <dbReference type="SAM" id="Phobius"/>
    </source>
</evidence>
<dbReference type="Proteomes" id="UP001280581">
    <property type="component" value="Unassembled WGS sequence"/>
</dbReference>
<feature type="transmembrane region" description="Helical" evidence="6">
    <location>
        <begin position="49"/>
        <end position="73"/>
    </location>
</feature>
<accession>A0AAN6RBQ8</accession>
<dbReference type="AlphaFoldDB" id="A0AAN6RBQ8"/>
<keyword evidence="2 6" id="KW-0812">Transmembrane</keyword>
<evidence type="ECO:0000313" key="8">
    <source>
        <dbReference type="EMBL" id="KAK3197624.1"/>
    </source>
</evidence>
<dbReference type="PANTHER" id="PTHR33048">
    <property type="entry name" value="PTH11-LIKE INTEGRAL MEMBRANE PROTEIN (AFU_ORTHOLOGUE AFUA_5G11245)"/>
    <property type="match status" value="1"/>
</dbReference>
<feature type="transmembrane region" description="Helical" evidence="6">
    <location>
        <begin position="93"/>
        <end position="117"/>
    </location>
</feature>
<evidence type="ECO:0000313" key="9">
    <source>
        <dbReference type="Proteomes" id="UP001280581"/>
    </source>
</evidence>
<keyword evidence="9" id="KW-1185">Reference proteome</keyword>
<dbReference type="Pfam" id="PF20684">
    <property type="entry name" value="Fung_rhodopsin"/>
    <property type="match status" value="1"/>
</dbReference>
<dbReference type="InterPro" id="IPR049326">
    <property type="entry name" value="Rhodopsin_dom_fungi"/>
</dbReference>
<feature type="transmembrane region" description="Helical" evidence="6">
    <location>
        <begin position="129"/>
        <end position="155"/>
    </location>
</feature>
<feature type="domain" description="Rhodopsin" evidence="7">
    <location>
        <begin position="31"/>
        <end position="266"/>
    </location>
</feature>
<keyword evidence="3 6" id="KW-1133">Transmembrane helix</keyword>
<sequence length="345" mass="38572">MPRSEPDKQAADGVATAQAILIGLALIITLLRCYVRIRIEGRALTVSDYFIWAGWFCSLGWVICCVKTLAIQIDHPLTEEGWSDSVTYLKTVFAASFLFDIGLYMPKASIIAFYWWLIPIGFRRLRIGLYIGTTFMVCAGIASLFMDALLCIPVTDNWSLENQLNSVWNNPIALTANWVLNFSTDILLFILPFFMISCLKLRKRQKFGLCGIFSLGALTMIISLIRFVEYTSNFNLEDTVGDTWCTAEMATAVIVASLPGLKNLIMRKETPTNSSYVRNTHGYLQTGSGHPSNHVAEIRGGEWDDELELTFLDRKPSPSSMGTDAKDQQDGVMVTKNVTVTHHVL</sequence>
<protein>
    <recommendedName>
        <fullName evidence="7">Rhodopsin domain-containing protein</fullName>
    </recommendedName>
</protein>
<dbReference type="EMBL" id="WVTA01000018">
    <property type="protein sequence ID" value="KAK3197624.1"/>
    <property type="molecule type" value="Genomic_DNA"/>
</dbReference>
<gene>
    <name evidence="8" type="ORF">GRF29_216g756643</name>
</gene>
<evidence type="ECO:0000259" key="7">
    <source>
        <dbReference type="Pfam" id="PF20684"/>
    </source>
</evidence>
<comment type="subcellular location">
    <subcellularLocation>
        <location evidence="1">Membrane</location>
        <topology evidence="1">Multi-pass membrane protein</topology>
    </subcellularLocation>
</comment>
<evidence type="ECO:0000256" key="3">
    <source>
        <dbReference type="ARBA" id="ARBA00022989"/>
    </source>
</evidence>
<evidence type="ECO:0000256" key="1">
    <source>
        <dbReference type="ARBA" id="ARBA00004141"/>
    </source>
</evidence>
<name>A0AAN6RBQ8_9PLEO</name>
<evidence type="ECO:0000256" key="2">
    <source>
        <dbReference type="ARBA" id="ARBA00022692"/>
    </source>
</evidence>
<reference evidence="8 9" key="1">
    <citation type="submission" date="2021-02" db="EMBL/GenBank/DDBJ databases">
        <title>Genome assembly of Pseudopithomyces chartarum.</title>
        <authorList>
            <person name="Jauregui R."/>
            <person name="Singh J."/>
            <person name="Voisey C."/>
        </authorList>
    </citation>
    <scope>NUCLEOTIDE SEQUENCE [LARGE SCALE GENOMIC DNA]</scope>
    <source>
        <strain evidence="8 9">AGR01</strain>
    </source>
</reference>
<feature type="transmembrane region" description="Helical" evidence="6">
    <location>
        <begin position="207"/>
        <end position="228"/>
    </location>
</feature>
<comment type="similarity">
    <text evidence="5">Belongs to the SAT4 family.</text>
</comment>